<dbReference type="AlphaFoldDB" id="A0A2N4YX56"/>
<feature type="transmembrane region" description="Helical" evidence="1">
    <location>
        <begin position="62"/>
        <end position="79"/>
    </location>
</feature>
<comment type="caution">
    <text evidence="2">The sequence shown here is derived from an EMBL/GenBank/DDBJ whole genome shotgun (WGS) entry which is preliminary data.</text>
</comment>
<reference evidence="2 3" key="1">
    <citation type="submission" date="2017-11" db="EMBL/GenBank/DDBJ databases">
        <authorList>
            <person name="Han C.G."/>
        </authorList>
    </citation>
    <scope>NUCLEOTIDE SEQUENCE [LARGE SCALE GENOMIC DNA]</scope>
    <source>
        <strain evidence="2 3">A8</strain>
    </source>
</reference>
<dbReference type="EMBL" id="PIDP01000916">
    <property type="protein sequence ID" value="PLM92480.1"/>
    <property type="molecule type" value="Genomic_DNA"/>
</dbReference>
<evidence type="ECO:0008006" key="4">
    <source>
        <dbReference type="Google" id="ProtNLM"/>
    </source>
</evidence>
<name>A0A2N4YX56_KLEVA</name>
<keyword evidence="1" id="KW-0472">Membrane</keyword>
<reference evidence="2 3" key="2">
    <citation type="submission" date="2018-01" db="EMBL/GenBank/DDBJ databases">
        <title>Genomic study of Klebsiella pneumoniae.</title>
        <authorList>
            <person name="Yang Y."/>
            <person name="Bicalho R."/>
        </authorList>
    </citation>
    <scope>NUCLEOTIDE SEQUENCE [LARGE SCALE GENOMIC DNA]</scope>
    <source>
        <strain evidence="2 3">A8</strain>
    </source>
</reference>
<keyword evidence="1" id="KW-1133">Transmembrane helix</keyword>
<keyword evidence="1" id="KW-0812">Transmembrane</keyword>
<proteinExistence type="predicted"/>
<evidence type="ECO:0000313" key="2">
    <source>
        <dbReference type="EMBL" id="PLM92480.1"/>
    </source>
</evidence>
<feature type="transmembrane region" description="Helical" evidence="1">
    <location>
        <begin position="37"/>
        <end position="56"/>
    </location>
</feature>
<gene>
    <name evidence="2" type="ORF">CWN47_21935</name>
</gene>
<organism evidence="2 3">
    <name type="scientific">Klebsiella variicola</name>
    <dbReference type="NCBI Taxonomy" id="244366"/>
    <lineage>
        <taxon>Bacteria</taxon>
        <taxon>Pseudomonadati</taxon>
        <taxon>Pseudomonadota</taxon>
        <taxon>Gammaproteobacteria</taxon>
        <taxon>Enterobacterales</taxon>
        <taxon>Enterobacteriaceae</taxon>
        <taxon>Klebsiella/Raoultella group</taxon>
        <taxon>Klebsiella</taxon>
        <taxon>Klebsiella pneumoniae complex</taxon>
    </lineage>
</organism>
<dbReference type="Proteomes" id="UP000234412">
    <property type="component" value="Unassembled WGS sequence"/>
</dbReference>
<feature type="transmembrane region" description="Helical" evidence="1">
    <location>
        <begin position="6"/>
        <end position="25"/>
    </location>
</feature>
<sequence>MSNFTIYTIGDIDFVYTAFNGIALIFSSHGSNEWLRFSAYAAAIGLFYKSMKWVLAPTKNDVPIFSWIMGLLFYSIAVIKADVTLESVKTGEVRN</sequence>
<evidence type="ECO:0000256" key="1">
    <source>
        <dbReference type="SAM" id="Phobius"/>
    </source>
</evidence>
<feature type="non-terminal residue" evidence="2">
    <location>
        <position position="95"/>
    </location>
</feature>
<evidence type="ECO:0000313" key="3">
    <source>
        <dbReference type="Proteomes" id="UP000234412"/>
    </source>
</evidence>
<accession>A0A2N4YX56</accession>
<protein>
    <recommendedName>
        <fullName evidence="4">Conjugal transfer protein TraG</fullName>
    </recommendedName>
</protein>